<keyword evidence="1" id="KW-0732">Signal</keyword>
<comment type="caution">
    <text evidence="2">The sequence shown here is derived from an EMBL/GenBank/DDBJ whole genome shotgun (WGS) entry which is preliminary data.</text>
</comment>
<organism evidence="2 3">
    <name type="scientific">Alteromonas ponticola</name>
    <dbReference type="NCBI Taxonomy" id="2720613"/>
    <lineage>
        <taxon>Bacteria</taxon>
        <taxon>Pseudomonadati</taxon>
        <taxon>Pseudomonadota</taxon>
        <taxon>Gammaproteobacteria</taxon>
        <taxon>Alteromonadales</taxon>
        <taxon>Alteromonadaceae</taxon>
        <taxon>Alteromonas/Salinimonas group</taxon>
        <taxon>Alteromonas</taxon>
    </lineage>
</organism>
<keyword evidence="3" id="KW-1185">Reference proteome</keyword>
<dbReference type="Proteomes" id="UP000709336">
    <property type="component" value="Unassembled WGS sequence"/>
</dbReference>
<proteinExistence type="predicted"/>
<name>A0ABX1R484_9ALTE</name>
<evidence type="ECO:0000313" key="3">
    <source>
        <dbReference type="Proteomes" id="UP000709336"/>
    </source>
</evidence>
<feature type="signal peptide" evidence="1">
    <location>
        <begin position="1"/>
        <end position="25"/>
    </location>
</feature>
<evidence type="ECO:0000256" key="1">
    <source>
        <dbReference type="SAM" id="SignalP"/>
    </source>
</evidence>
<accession>A0ABX1R484</accession>
<reference evidence="2 3" key="1">
    <citation type="submission" date="2020-03" db="EMBL/GenBank/DDBJ databases">
        <title>Alteromonas ponticola sp. nov., isolated from seawater.</title>
        <authorList>
            <person name="Yoon J.-H."/>
            <person name="Kim Y.-O."/>
        </authorList>
    </citation>
    <scope>NUCLEOTIDE SEQUENCE [LARGE SCALE GENOMIC DNA]</scope>
    <source>
        <strain evidence="2 3">MYP5</strain>
    </source>
</reference>
<dbReference type="EMBL" id="JAATNW010000005">
    <property type="protein sequence ID" value="NMH60466.1"/>
    <property type="molecule type" value="Genomic_DNA"/>
</dbReference>
<dbReference type="PROSITE" id="PS51257">
    <property type="entry name" value="PROKAR_LIPOPROTEIN"/>
    <property type="match status" value="1"/>
</dbReference>
<gene>
    <name evidence="2" type="ORF">HCJ96_10575</name>
</gene>
<feature type="chain" id="PRO_5045814475" description="Spore coat protein U domain-containing protein" evidence="1">
    <location>
        <begin position="26"/>
        <end position="294"/>
    </location>
</feature>
<evidence type="ECO:0000313" key="2">
    <source>
        <dbReference type="EMBL" id="NMH60466.1"/>
    </source>
</evidence>
<protein>
    <recommendedName>
        <fullName evidence="4">Spore coat protein U domain-containing protein</fullName>
    </recommendedName>
</protein>
<evidence type="ECO:0008006" key="4">
    <source>
        <dbReference type="Google" id="ProtNLM"/>
    </source>
</evidence>
<dbReference type="RefSeq" id="WP_169211022.1">
    <property type="nucleotide sequence ID" value="NZ_JAATNW010000005.1"/>
</dbReference>
<sequence>MWNRKTFAGLTLIMGFTFGCSKTYACEIANLMVSPITSSPVYDIQQGGVYPLIAEFQVSANITGDECTFRILTHVDDGVDFLSSITAKRLNFEWHAATGSERIGGWLGTLTTAQPSMVLRMRFSADQWVPATQYRGDISVFVVDATLARNLDIPHASYDLFVDVIPATQIQFYGISQQRYELNIGRLHSGKVISQIPRLYVKSNAGYTVSFASEHFGRLRHESNDAQWDIDYRLTANEHYLDLTQTKALLRSAQFTSSHLIPLHITIGDTSERIGGTYSDSLQISISPSLSTIP</sequence>